<dbReference type="InterPro" id="IPR051481">
    <property type="entry name" value="BTB-POZ/Galectin-3-binding"/>
</dbReference>
<proteinExistence type="predicted"/>
<dbReference type="PANTHER" id="PTHR24410">
    <property type="entry name" value="HL07962P-RELATED"/>
    <property type="match status" value="1"/>
</dbReference>
<comment type="pathway">
    <text evidence="1">Protein modification; protein ubiquitination.</text>
</comment>
<name>A0A836C3M3_9CHLO</name>
<dbReference type="InterPro" id="IPR011333">
    <property type="entry name" value="SKP1/BTB/POZ_sf"/>
</dbReference>
<keyword evidence="4" id="KW-1185">Reference proteome</keyword>
<organism evidence="3 4">
    <name type="scientific">Edaphochlamys debaryana</name>
    <dbReference type="NCBI Taxonomy" id="47281"/>
    <lineage>
        <taxon>Eukaryota</taxon>
        <taxon>Viridiplantae</taxon>
        <taxon>Chlorophyta</taxon>
        <taxon>core chlorophytes</taxon>
        <taxon>Chlorophyceae</taxon>
        <taxon>CS clade</taxon>
        <taxon>Chlamydomonadales</taxon>
        <taxon>Chlamydomonadales incertae sedis</taxon>
        <taxon>Edaphochlamys</taxon>
    </lineage>
</organism>
<dbReference type="AlphaFoldDB" id="A0A836C3M3"/>
<dbReference type="InterPro" id="IPR011705">
    <property type="entry name" value="BACK"/>
</dbReference>
<protein>
    <recommendedName>
        <fullName evidence="2">BTB domain-containing protein</fullName>
    </recommendedName>
</protein>
<evidence type="ECO:0000313" key="4">
    <source>
        <dbReference type="Proteomes" id="UP000612055"/>
    </source>
</evidence>
<feature type="domain" description="BTB" evidence="2">
    <location>
        <begin position="61"/>
        <end position="138"/>
    </location>
</feature>
<dbReference type="EMBL" id="JAEHOE010000008">
    <property type="protein sequence ID" value="KAG2498955.1"/>
    <property type="molecule type" value="Genomic_DNA"/>
</dbReference>
<dbReference type="OrthoDB" id="538655at2759"/>
<evidence type="ECO:0000313" key="3">
    <source>
        <dbReference type="EMBL" id="KAG2498955.1"/>
    </source>
</evidence>
<reference evidence="3" key="1">
    <citation type="journal article" date="2020" name="bioRxiv">
        <title>Comparative genomics of Chlamydomonas.</title>
        <authorList>
            <person name="Craig R.J."/>
            <person name="Hasan A.R."/>
            <person name="Ness R.W."/>
            <person name="Keightley P.D."/>
        </authorList>
    </citation>
    <scope>NUCLEOTIDE SEQUENCE</scope>
    <source>
        <strain evidence="3">CCAP 11/70</strain>
    </source>
</reference>
<evidence type="ECO:0000256" key="1">
    <source>
        <dbReference type="ARBA" id="ARBA00004906"/>
    </source>
</evidence>
<dbReference type="Proteomes" id="UP000612055">
    <property type="component" value="Unassembled WGS sequence"/>
</dbReference>
<evidence type="ECO:0000259" key="2">
    <source>
        <dbReference type="PROSITE" id="PS50097"/>
    </source>
</evidence>
<gene>
    <name evidence="3" type="ORF">HYH03_003145</name>
</gene>
<dbReference type="PROSITE" id="PS50097">
    <property type="entry name" value="BTB"/>
    <property type="match status" value="1"/>
</dbReference>
<dbReference type="Gene3D" id="1.25.40.420">
    <property type="match status" value="1"/>
</dbReference>
<sequence length="468" mass="49317">MSSAFKCFLAGLFGSEECSDCVVRFCLSKDVSDRCEAQPMEDDNAAEQPAGAREANAASAADGGAPVDATAIGEPLPAHSWVLRPGSSFFKSQLERWTAEQPAGSKPVLKVPVGCAEDVGHALAAIRYIYTGKLSVSSAADLLGARRLACYLGVEGATEACNAGLLSISGVNAKPPSMAGVVELFACRHLLPAWDDDPTAAALVDGIRSACQERLAAYKGAVTEFTMPGGDVNVPLGELLAWAFCGAPSVLSDPAADGRVGSLSAAALEALLNCDAFATDNEASVLLLLAEWLDANPSTADDVKKRLCGCIRLCQLSDVYLHGVLPRLQWFPLSAPELPLLFQALKMPEGKGRERLLACVAESGYIWPAAWISGAPRPRTRGDAGRTHEWSIAKADLGTALRKLSESDPTVWLTSNFASGADNVISNGFALKAEVEVNRDLVAAGVYLVCSLPASLKLVPWADRQRDS</sequence>
<comment type="caution">
    <text evidence="3">The sequence shown here is derived from an EMBL/GenBank/DDBJ whole genome shotgun (WGS) entry which is preliminary data.</text>
</comment>
<dbReference type="CDD" id="cd18186">
    <property type="entry name" value="BTB_POZ_ZBTB_KLHL-like"/>
    <property type="match status" value="1"/>
</dbReference>
<dbReference type="Gene3D" id="3.30.710.10">
    <property type="entry name" value="Potassium Channel Kv1.1, Chain A"/>
    <property type="match status" value="1"/>
</dbReference>
<dbReference type="InterPro" id="IPR000210">
    <property type="entry name" value="BTB/POZ_dom"/>
</dbReference>
<dbReference type="PANTHER" id="PTHR24410:SF23">
    <property type="entry name" value="BTB DOMAIN-CONTAINING PROTEIN-RELATED"/>
    <property type="match status" value="1"/>
</dbReference>
<dbReference type="SUPFAM" id="SSF54695">
    <property type="entry name" value="POZ domain"/>
    <property type="match status" value="1"/>
</dbReference>
<accession>A0A836C3M3</accession>
<dbReference type="Pfam" id="PF07707">
    <property type="entry name" value="BACK"/>
    <property type="match status" value="1"/>
</dbReference>